<dbReference type="PATRIC" id="fig|1346330.5.peg.2193"/>
<dbReference type="Gene3D" id="2.60.40.2340">
    <property type="match status" value="1"/>
</dbReference>
<evidence type="ECO:0000259" key="1">
    <source>
        <dbReference type="Pfam" id="PF16410"/>
    </source>
</evidence>
<evidence type="ECO:0000313" key="2">
    <source>
        <dbReference type="EMBL" id="ERJ58862.1"/>
    </source>
</evidence>
<organism evidence="2 3">
    <name type="scientific">Sphingobacterium paucimobilis HER1398</name>
    <dbReference type="NCBI Taxonomy" id="1346330"/>
    <lineage>
        <taxon>Bacteria</taxon>
        <taxon>Pseudomonadati</taxon>
        <taxon>Bacteroidota</taxon>
        <taxon>Sphingobacteriia</taxon>
        <taxon>Sphingobacteriales</taxon>
        <taxon>Sphingobacteriaceae</taxon>
        <taxon>Sphingobacterium</taxon>
    </lineage>
</organism>
<dbReference type="STRING" id="1346330.M472_08775"/>
<dbReference type="OrthoDB" id="1094445at2"/>
<dbReference type="Proteomes" id="UP000016584">
    <property type="component" value="Unassembled WGS sequence"/>
</dbReference>
<dbReference type="EMBL" id="ATDL01000015">
    <property type="protein sequence ID" value="ERJ58862.1"/>
    <property type="molecule type" value="Genomic_DNA"/>
</dbReference>
<reference evidence="2 3" key="1">
    <citation type="journal article" date="2013" name="Genome Announc.">
        <title>The Draft Genome Sequence of Sphingomonas paucimobilis Strain HER1398 (Proteobacteria), Host to the Giant PAU Phage, Indicates That It Is a Member of the Genus Sphingobacterium (Bacteroidetes).</title>
        <authorList>
            <person name="White R.A.III."/>
            <person name="Suttle C.A."/>
        </authorList>
    </citation>
    <scope>NUCLEOTIDE SEQUENCE [LARGE SCALE GENOMIC DNA]</scope>
    <source>
        <strain evidence="2 3">HER1398</strain>
    </source>
</reference>
<dbReference type="eggNOG" id="ENOG502Z8DV">
    <property type="taxonomic scope" value="Bacteria"/>
</dbReference>
<dbReference type="Pfam" id="PF16410">
    <property type="entry name" value="DUF5018"/>
    <property type="match status" value="1"/>
</dbReference>
<dbReference type="AlphaFoldDB" id="U2HTL8"/>
<gene>
    <name evidence="2" type="ORF">M472_08775</name>
</gene>
<sequence>MMKNIFFIILFTLIGVAGCHKPDELIPPVSRNGINSITVSFTDKTGDFTTLVGEEGTEIIIDIPYYFPENSTNIVTEEMISKMKAKANLDDNVVIEPLLLFLDLTKQTEITVIDQKKQRKQYTIKGKIKKSNACSITDFQLPGYNLSGVINEAEGVIYLISAEDFSSLEKADVTLSYHAAVSPDPRTTALDYNQDQQLTVTAHDGVAKKTYTVKKAIPEKIPYGIRSGSGRLLFAKKLSADLGIAPAVTRGISLSENYLVLNSSGQNSTYLHALTGEKLGEINLGAIKGVNNNYYATSDNDGNILVSNMTPQAGSSFNIWKLNSIHGTPEVLINYPTTNSMGKRFSINGSVDGDAILTAPLTGGTTKFARWKIVGGIVQNQTPEIVTIDGLTGTWNNSSDVISSSNTDVNADYYVYAYSNYLSWIDGVTNKRKPDSRVHFNNGNFLANAIDLKAFNNATYIAIDWTNSQTFGGGDRVFLLDATNPSKLVGNLEAAAGIEPLFWKSDNTFGARSISTSLKGSSSDVFMRVSDNGYYLYVYFVFTDGYVVGYQFDCIKM</sequence>
<name>U2HTL8_9SPHI</name>
<dbReference type="InterPro" id="IPR032186">
    <property type="entry name" value="DUF5018"/>
</dbReference>
<proteinExistence type="predicted"/>
<comment type="caution">
    <text evidence="2">The sequence shown here is derived from an EMBL/GenBank/DDBJ whole genome shotgun (WGS) entry which is preliminary data.</text>
</comment>
<evidence type="ECO:0000313" key="3">
    <source>
        <dbReference type="Proteomes" id="UP000016584"/>
    </source>
</evidence>
<feature type="domain" description="DUF5018" evidence="1">
    <location>
        <begin position="7"/>
        <end position="351"/>
    </location>
</feature>
<dbReference type="PROSITE" id="PS51257">
    <property type="entry name" value="PROKAR_LIPOPROTEIN"/>
    <property type="match status" value="1"/>
</dbReference>
<accession>U2HTL8</accession>
<protein>
    <recommendedName>
        <fullName evidence="1">DUF5018 domain-containing protein</fullName>
    </recommendedName>
</protein>
<dbReference type="RefSeq" id="WP_021070355.1">
    <property type="nucleotide sequence ID" value="NZ_ATDL01000015.1"/>
</dbReference>
<keyword evidence="3" id="KW-1185">Reference proteome</keyword>